<proteinExistence type="predicted"/>
<feature type="region of interest" description="Disordered" evidence="1">
    <location>
        <begin position="413"/>
        <end position="439"/>
    </location>
</feature>
<name>A0AAN9HWP7_CROPI</name>
<feature type="compositionally biased region" description="Low complexity" evidence="1">
    <location>
        <begin position="484"/>
        <end position="495"/>
    </location>
</feature>
<feature type="region of interest" description="Disordered" evidence="1">
    <location>
        <begin position="27"/>
        <end position="397"/>
    </location>
</feature>
<evidence type="ECO:0000313" key="3">
    <source>
        <dbReference type="Proteomes" id="UP001372338"/>
    </source>
</evidence>
<dbReference type="GO" id="GO:0043622">
    <property type="term" value="P:cortical microtubule organization"/>
    <property type="evidence" value="ECO:0007669"/>
    <property type="project" value="TreeGrafter"/>
</dbReference>
<feature type="compositionally biased region" description="Low complexity" evidence="1">
    <location>
        <begin position="125"/>
        <end position="213"/>
    </location>
</feature>
<feature type="region of interest" description="Disordered" evidence="1">
    <location>
        <begin position="484"/>
        <end position="541"/>
    </location>
</feature>
<gene>
    <name evidence="2" type="ORF">RIF29_30462</name>
</gene>
<feature type="compositionally biased region" description="Low complexity" evidence="1">
    <location>
        <begin position="220"/>
        <end position="242"/>
    </location>
</feature>
<feature type="compositionally biased region" description="Polar residues" evidence="1">
    <location>
        <begin position="369"/>
        <end position="379"/>
    </location>
</feature>
<sequence>MRRREKENEKNNLLLLQNSEELDLTTLESNHGGSNISKMPQRKTGVEELLNSENEKSDYDWLLAPPDSPLFPTLEKESHISLTSETETPNARPTALKPRVSNIQVEPVSRSKMASKPHAPLPGLGSSNGNRRPSPSRGPTPATSRSSTPSGRPMLSSSTPATSRSSTPSGRPMLPSSTPAASRSSTPSGRPTLPPSTKSSRPSTPTSRATITSAKPTAPPVRSSTPTRSTSRASTPTTARPSLAAPKISQRSVTPTLRSSTLSGALGVSAPPTRPSSASKARPVVTKNPVQSRGISPSVKSRPWEPSQMPGFSLEAPPNLKTSLSERPASVTRSRPAVPPNSRSSSVEASSNGKSKRQSSTPSKGRASSGHSNQSSMQALSRARFTDSNNESPVVIGTKMVERVVNMRKLAPPKNEDHHAAHNNSHGKSTSSDSSGFGLTLSKKSLDMAMRHMDIRRSMQGNNLRPLVTSIPASSMYSVRSIGSSKSKTISVSDSPLATSSTASSEPSVNNNSISYDGSEFEENDIGSERGNSSPISHHSR</sequence>
<dbReference type="PANTHER" id="PTHR31949:SF15">
    <property type="entry name" value="ENDOCHITINASE A-LIKE ISOFORM X1"/>
    <property type="match status" value="1"/>
</dbReference>
<reference evidence="2 3" key="1">
    <citation type="submission" date="2024-01" db="EMBL/GenBank/DDBJ databases">
        <title>The genomes of 5 underutilized Papilionoideae crops provide insights into root nodulation and disease resistanc.</title>
        <authorList>
            <person name="Yuan L."/>
        </authorList>
    </citation>
    <scope>NUCLEOTIDE SEQUENCE [LARGE SCALE GENOMIC DNA]</scope>
    <source>
        <strain evidence="2">ZHUSHIDOU_FW_LH</strain>
        <tissue evidence="2">Leaf</tissue>
    </source>
</reference>
<dbReference type="EMBL" id="JAYWIO010000006">
    <property type="protein sequence ID" value="KAK7256897.1"/>
    <property type="molecule type" value="Genomic_DNA"/>
</dbReference>
<dbReference type="PANTHER" id="PTHR31949">
    <property type="entry name" value="GASTRIC MUCIN-LIKE PROTEIN"/>
    <property type="match status" value="1"/>
</dbReference>
<feature type="compositionally biased region" description="Low complexity" evidence="1">
    <location>
        <begin position="426"/>
        <end position="439"/>
    </location>
</feature>
<dbReference type="GO" id="GO:0055028">
    <property type="term" value="C:cortical microtubule"/>
    <property type="evidence" value="ECO:0007669"/>
    <property type="project" value="TreeGrafter"/>
</dbReference>
<evidence type="ECO:0000313" key="2">
    <source>
        <dbReference type="EMBL" id="KAK7256897.1"/>
    </source>
</evidence>
<feature type="compositionally biased region" description="Low complexity" evidence="1">
    <location>
        <begin position="342"/>
        <end position="351"/>
    </location>
</feature>
<keyword evidence="3" id="KW-1185">Reference proteome</keyword>
<organism evidence="2 3">
    <name type="scientific">Crotalaria pallida</name>
    <name type="common">Smooth rattlebox</name>
    <name type="synonym">Crotalaria striata</name>
    <dbReference type="NCBI Taxonomy" id="3830"/>
    <lineage>
        <taxon>Eukaryota</taxon>
        <taxon>Viridiplantae</taxon>
        <taxon>Streptophyta</taxon>
        <taxon>Embryophyta</taxon>
        <taxon>Tracheophyta</taxon>
        <taxon>Spermatophyta</taxon>
        <taxon>Magnoliopsida</taxon>
        <taxon>eudicotyledons</taxon>
        <taxon>Gunneridae</taxon>
        <taxon>Pentapetalae</taxon>
        <taxon>rosids</taxon>
        <taxon>fabids</taxon>
        <taxon>Fabales</taxon>
        <taxon>Fabaceae</taxon>
        <taxon>Papilionoideae</taxon>
        <taxon>50 kb inversion clade</taxon>
        <taxon>genistoids sensu lato</taxon>
        <taxon>core genistoids</taxon>
        <taxon>Crotalarieae</taxon>
        <taxon>Crotalaria</taxon>
    </lineage>
</organism>
<dbReference type="AlphaFoldDB" id="A0AAN9HWP7"/>
<feature type="compositionally biased region" description="Polar residues" evidence="1">
    <location>
        <begin position="27"/>
        <end position="38"/>
    </location>
</feature>
<feature type="compositionally biased region" description="Polar residues" evidence="1">
    <location>
        <begin position="496"/>
        <end position="516"/>
    </location>
</feature>
<feature type="compositionally biased region" description="Polar residues" evidence="1">
    <location>
        <begin position="530"/>
        <end position="541"/>
    </location>
</feature>
<comment type="caution">
    <text evidence="2">The sequence shown here is derived from an EMBL/GenBank/DDBJ whole genome shotgun (WGS) entry which is preliminary data.</text>
</comment>
<evidence type="ECO:0000256" key="1">
    <source>
        <dbReference type="SAM" id="MobiDB-lite"/>
    </source>
</evidence>
<dbReference type="Proteomes" id="UP001372338">
    <property type="component" value="Unassembled WGS sequence"/>
</dbReference>
<feature type="compositionally biased region" description="Polar residues" evidence="1">
    <location>
        <begin position="80"/>
        <end position="91"/>
    </location>
</feature>
<feature type="compositionally biased region" description="Polar residues" evidence="1">
    <location>
        <begin position="249"/>
        <end position="263"/>
    </location>
</feature>
<protein>
    <submittedName>
        <fullName evidence="2">Uncharacterized protein</fullName>
    </submittedName>
</protein>
<accession>A0AAN9HWP7</accession>
<feature type="compositionally biased region" description="Polar residues" evidence="1">
    <location>
        <begin position="288"/>
        <end position="299"/>
    </location>
</feature>